<gene>
    <name evidence="2" type="ORF">CAL29_01830</name>
</gene>
<proteinExistence type="predicted"/>
<accession>A0A261SLK7</accession>
<evidence type="ECO:0000313" key="3">
    <source>
        <dbReference type="Proteomes" id="UP000216020"/>
    </source>
</evidence>
<dbReference type="AlphaFoldDB" id="A0A261SLK7"/>
<dbReference type="SUPFAM" id="SSF55874">
    <property type="entry name" value="ATPase domain of HSP90 chaperone/DNA topoisomerase II/histidine kinase"/>
    <property type="match status" value="1"/>
</dbReference>
<dbReference type="PROSITE" id="PS50109">
    <property type="entry name" value="HIS_KIN"/>
    <property type="match status" value="1"/>
</dbReference>
<evidence type="ECO:0000313" key="2">
    <source>
        <dbReference type="EMBL" id="OZI37193.1"/>
    </source>
</evidence>
<reference evidence="3" key="1">
    <citation type="submission" date="2017-05" db="EMBL/GenBank/DDBJ databases">
        <title>Complete and WGS of Bordetella genogroups.</title>
        <authorList>
            <person name="Spilker T."/>
            <person name="Lipuma J."/>
        </authorList>
    </citation>
    <scope>NUCLEOTIDE SEQUENCE [LARGE SCALE GENOMIC DNA]</scope>
    <source>
        <strain evidence="3">AU16122</strain>
    </source>
</reference>
<keyword evidence="3" id="KW-1185">Reference proteome</keyword>
<organism evidence="2 3">
    <name type="scientific">Bordetella genomosp. 10</name>
    <dbReference type="NCBI Taxonomy" id="1416804"/>
    <lineage>
        <taxon>Bacteria</taxon>
        <taxon>Pseudomonadati</taxon>
        <taxon>Pseudomonadota</taxon>
        <taxon>Betaproteobacteria</taxon>
        <taxon>Burkholderiales</taxon>
        <taxon>Alcaligenaceae</taxon>
        <taxon>Bordetella</taxon>
    </lineage>
</organism>
<comment type="caution">
    <text evidence="2">The sequence shown here is derived from an EMBL/GenBank/DDBJ whole genome shotgun (WGS) entry which is preliminary data.</text>
</comment>
<dbReference type="PANTHER" id="PTHR43065:SF23">
    <property type="entry name" value="SENSOR HISTIDINE KINASE PDTAS"/>
    <property type="match status" value="1"/>
</dbReference>
<dbReference type="Pfam" id="PF07568">
    <property type="entry name" value="HisKA_2"/>
    <property type="match status" value="1"/>
</dbReference>
<feature type="domain" description="Histidine kinase" evidence="1">
    <location>
        <begin position="126"/>
        <end position="318"/>
    </location>
</feature>
<dbReference type="OrthoDB" id="9767435at2"/>
<dbReference type="InterPro" id="IPR003594">
    <property type="entry name" value="HATPase_dom"/>
</dbReference>
<sequence length="329" mass="35368">MAGGASQQTSAPDGACLCAAGYRLRAGASAYRDRGLTITGANALPALVNRHLPRSLQRAINSIRPLSVPASGPGLDYGRLSVAVSFTSEIAMPDIVPTAMMPHIHTEQMPSMRDGEDTWQKLQLHEIHHRIRNCLNLICCTLQLQALRSANKEASRALSTAADRIQSFARVQGLLEGQAGRLRTELTPYITSLVRDLQVVLLDPVDGRDIRLIRADPVHVPEDELAPLGSIVAELVTNSVKYGAGNISVNLQRVDASLEISVEDEGSGFPPGFDFTLNGGLGLRLLRQLCMGMAGSLSIDRSVTHGKVIASVDLRQSRQLELSLSDPDA</sequence>
<evidence type="ECO:0000259" key="1">
    <source>
        <dbReference type="PROSITE" id="PS50109"/>
    </source>
</evidence>
<dbReference type="InterPro" id="IPR005467">
    <property type="entry name" value="His_kinase_dom"/>
</dbReference>
<dbReference type="InterPro" id="IPR036890">
    <property type="entry name" value="HATPase_C_sf"/>
</dbReference>
<dbReference type="EMBL" id="NEVM01000001">
    <property type="protein sequence ID" value="OZI37193.1"/>
    <property type="molecule type" value="Genomic_DNA"/>
</dbReference>
<dbReference type="Pfam" id="PF02518">
    <property type="entry name" value="HATPase_c"/>
    <property type="match status" value="1"/>
</dbReference>
<dbReference type="PANTHER" id="PTHR43065">
    <property type="entry name" value="SENSOR HISTIDINE KINASE"/>
    <property type="match status" value="1"/>
</dbReference>
<name>A0A261SLK7_9BORD</name>
<dbReference type="Gene3D" id="3.30.565.10">
    <property type="entry name" value="Histidine kinase-like ATPase, C-terminal domain"/>
    <property type="match status" value="1"/>
</dbReference>
<dbReference type="SMART" id="SM00387">
    <property type="entry name" value="HATPase_c"/>
    <property type="match status" value="1"/>
</dbReference>
<protein>
    <recommendedName>
        <fullName evidence="1">Histidine kinase domain-containing protein</fullName>
    </recommendedName>
</protein>
<dbReference type="Proteomes" id="UP000216020">
    <property type="component" value="Unassembled WGS sequence"/>
</dbReference>
<dbReference type="InterPro" id="IPR011495">
    <property type="entry name" value="Sig_transdc_His_kin_sub2_dim/P"/>
</dbReference>